<gene>
    <name evidence="1" type="ORF">S40285_06886</name>
</gene>
<dbReference type="Gene3D" id="3.10.450.50">
    <property type="match status" value="1"/>
</dbReference>
<accession>A0A084QM19</accession>
<evidence type="ECO:0008006" key="3">
    <source>
        <dbReference type="Google" id="ProtNLM"/>
    </source>
</evidence>
<dbReference type="HOGENOM" id="CLU_107220_1_1_1"/>
<dbReference type="InterPro" id="IPR032710">
    <property type="entry name" value="NTF2-like_dom_sf"/>
</dbReference>
<proteinExistence type="predicted"/>
<reference evidence="1 2" key="1">
    <citation type="journal article" date="2014" name="BMC Genomics">
        <title>Comparative genome sequencing reveals chemotype-specific gene clusters in the toxigenic black mold Stachybotrys.</title>
        <authorList>
            <person name="Semeiks J."/>
            <person name="Borek D."/>
            <person name="Otwinowski Z."/>
            <person name="Grishin N.V."/>
        </authorList>
    </citation>
    <scope>NUCLEOTIDE SEQUENCE [LARGE SCALE GENOMIC DNA]</scope>
    <source>
        <strain evidence="1 2">IBT 40285</strain>
    </source>
</reference>
<keyword evidence="2" id="KW-1185">Reference proteome</keyword>
<sequence length="157" mass="17591">MAAFKLTKAHILESFLPLRHTADPALRDPFFSTTVSPSVVWTITGSAHSLAGTRTSLQAHADASFNRLGALLRAPICFTVTRVLLDEDMLEDGSVWACVETKGEAIRKNGKRYDNEYLWLTRWDAQGKIVEIRSYFDTMLSEQVLQEGDVEAQKESN</sequence>
<protein>
    <recommendedName>
        <fullName evidence="3">SnoaL-like domain-containing protein</fullName>
    </recommendedName>
</protein>
<dbReference type="STRING" id="1283841.A0A084QM19"/>
<dbReference type="InParanoid" id="A0A084QM19"/>
<dbReference type="SUPFAM" id="SSF54427">
    <property type="entry name" value="NTF2-like"/>
    <property type="match status" value="1"/>
</dbReference>
<evidence type="ECO:0000313" key="2">
    <source>
        <dbReference type="Proteomes" id="UP000028524"/>
    </source>
</evidence>
<dbReference type="AlphaFoldDB" id="A0A084QM19"/>
<name>A0A084QM19_STAC4</name>
<dbReference type="OrthoDB" id="10264449at2759"/>
<dbReference type="Proteomes" id="UP000028524">
    <property type="component" value="Unassembled WGS sequence"/>
</dbReference>
<dbReference type="EMBL" id="KL660627">
    <property type="protein sequence ID" value="KFA65004.1"/>
    <property type="molecule type" value="Genomic_DNA"/>
</dbReference>
<evidence type="ECO:0000313" key="1">
    <source>
        <dbReference type="EMBL" id="KFA65004.1"/>
    </source>
</evidence>
<organism evidence="1 2">
    <name type="scientific">Stachybotrys chlorohalonatus (strain IBT 40285)</name>
    <dbReference type="NCBI Taxonomy" id="1283841"/>
    <lineage>
        <taxon>Eukaryota</taxon>
        <taxon>Fungi</taxon>
        <taxon>Dikarya</taxon>
        <taxon>Ascomycota</taxon>
        <taxon>Pezizomycotina</taxon>
        <taxon>Sordariomycetes</taxon>
        <taxon>Hypocreomycetidae</taxon>
        <taxon>Hypocreales</taxon>
        <taxon>Stachybotryaceae</taxon>
        <taxon>Stachybotrys</taxon>
    </lineage>
</organism>
<dbReference type="OMA" id="YPQRYAW"/>